<dbReference type="Gene3D" id="1.20.5.170">
    <property type="match status" value="1"/>
</dbReference>
<dbReference type="SUPFAM" id="SSF53137">
    <property type="entry name" value="Translational machinery components"/>
    <property type="match status" value="1"/>
</dbReference>
<evidence type="ECO:0000256" key="5">
    <source>
        <dbReference type="ARBA" id="ARBA00019723"/>
    </source>
</evidence>
<dbReference type="InterPro" id="IPR005142">
    <property type="entry name" value="eRF1_3"/>
</dbReference>
<dbReference type="SMART" id="SM01194">
    <property type="entry name" value="eRF1_1"/>
    <property type="match status" value="1"/>
</dbReference>
<dbReference type="Gene3D" id="3.30.1330.30">
    <property type="match status" value="1"/>
</dbReference>
<sequence length="413" mass="46821">MVDAHKKYEFKKQLEELREKHGRGTELISLYIPYDKQISDVTSQLRDEYGQASNIKSRLTRGNVQSAIDSLLSRLKYIQRAPENGFVIFTGAIDIGANKTDMQTTIIEPPEPLISYKYHCNSEFYLQTLEEMLEDKRIYGLLVLDRREANIGLLHGKRIEASASLTSNVPGKQRKGGQSAHRFQQLRLIAINEFYTRIGDKANSVFLTVDHHDLEGIIIGGPSPTKEEFEHGEYLHHELQQKILGLVDTSYTDESGLYELLENAQDILEGLDIIKEKQYMQNFMKELVKDKGSATYGEEHVRKNLEMGAVQTLLLSEDLKKIRITMVCDVCKHEEKKTYARKPGKQEIETPPCSKCKSATKITQAVDMVEELSVISDQMGTEVVFISADFEEGEQLLNAFGGIAAILRYHTGI</sequence>
<dbReference type="Pfam" id="PF03464">
    <property type="entry name" value="eRF1_2"/>
    <property type="match status" value="1"/>
</dbReference>
<proteinExistence type="inferred from homology"/>
<comment type="subcellular location">
    <subcellularLocation>
        <location evidence="2 9">Cytoplasm</location>
    </subcellularLocation>
</comment>
<dbReference type="Gene3D" id="3.30.960.10">
    <property type="entry name" value="eRF1 domain 1"/>
    <property type="match status" value="1"/>
</dbReference>
<dbReference type="InterPro" id="IPR042226">
    <property type="entry name" value="eFR1_2_sf"/>
</dbReference>
<evidence type="ECO:0000256" key="1">
    <source>
        <dbReference type="ARBA" id="ARBA00002832"/>
    </source>
</evidence>
<evidence type="ECO:0000313" key="12">
    <source>
        <dbReference type="Proteomes" id="UP000634805"/>
    </source>
</evidence>
<dbReference type="FunFam" id="3.30.960.10:FF:000003">
    <property type="entry name" value="Peptide chain release factor subunit 1"/>
    <property type="match status" value="1"/>
</dbReference>
<comment type="caution">
    <text evidence="11">The sequence shown here is derived from an EMBL/GenBank/DDBJ whole genome shotgun (WGS) entry which is preliminary data.</text>
</comment>
<evidence type="ECO:0000256" key="7">
    <source>
        <dbReference type="ARBA" id="ARBA00022917"/>
    </source>
</evidence>
<evidence type="ECO:0000256" key="4">
    <source>
        <dbReference type="ARBA" id="ARBA00011520"/>
    </source>
</evidence>
<evidence type="ECO:0000256" key="8">
    <source>
        <dbReference type="ARBA" id="ARBA00031168"/>
    </source>
</evidence>
<dbReference type="SUPFAM" id="SSF55315">
    <property type="entry name" value="L30e-like"/>
    <property type="match status" value="1"/>
</dbReference>
<dbReference type="InterPro" id="IPR020918">
    <property type="entry name" value="Peptide_chain-rel_aRF1"/>
</dbReference>
<keyword evidence="7 9" id="KW-0648">Protein biosynthesis</keyword>
<evidence type="ECO:0000256" key="9">
    <source>
        <dbReference type="HAMAP-Rule" id="MF_00424"/>
    </source>
</evidence>
<dbReference type="InterPro" id="IPR005141">
    <property type="entry name" value="eRF1_2"/>
</dbReference>
<protein>
    <recommendedName>
        <fullName evidence="5 9">Peptide chain release factor subunit 1</fullName>
    </recommendedName>
    <alternativeName>
        <fullName evidence="8 9">Translation termination factor aRF1</fullName>
    </alternativeName>
</protein>
<reference evidence="11" key="1">
    <citation type="submission" date="2020-10" db="EMBL/GenBank/DDBJ databases">
        <authorList>
            <person name="Hahn C.J."/>
            <person name="Laso-Perez R."/>
            <person name="Vulcano F."/>
            <person name="Vaziourakis K.-M."/>
            <person name="Stokke R."/>
            <person name="Steen I.H."/>
            <person name="Teske A."/>
            <person name="Boetius A."/>
            <person name="Liebeke M."/>
            <person name="Amann R."/>
            <person name="Knittel K."/>
        </authorList>
    </citation>
    <scope>NUCLEOTIDE SEQUENCE</scope>
    <source>
        <strain evidence="11">Gfbio:e3339647-f889-4370-9287-4fb5cb688e4c:AG392D22_GoMArc1</strain>
    </source>
</reference>
<dbReference type="SUPFAM" id="SSF55481">
    <property type="entry name" value="N-terminal domain of eukaryotic peptide chain release factor subunit 1, ERF1"/>
    <property type="match status" value="1"/>
</dbReference>
<keyword evidence="6 9" id="KW-0963">Cytoplasm</keyword>
<name>A0A811T2H2_9EURY</name>
<comment type="function">
    <text evidence="1 9">Directs the termination of nascent peptide synthesis (translation) in response to the termination codons UAA, UAG and UGA.</text>
</comment>
<evidence type="ECO:0000256" key="3">
    <source>
        <dbReference type="ARBA" id="ARBA00005326"/>
    </source>
</evidence>
<dbReference type="PANTHER" id="PTHR10113">
    <property type="entry name" value="PEPTIDE CHAIN RELEASE FACTOR SUBUNIT 1"/>
    <property type="match status" value="1"/>
</dbReference>
<organism evidence="11 12">
    <name type="scientific">Candidatus Argoarchaeum ethanivorans</name>
    <dbReference type="NCBI Taxonomy" id="2608793"/>
    <lineage>
        <taxon>Archaea</taxon>
        <taxon>Methanobacteriati</taxon>
        <taxon>Methanobacteriota</taxon>
        <taxon>Stenosarchaea group</taxon>
        <taxon>Methanomicrobia</taxon>
        <taxon>Methanosarcinales</taxon>
        <taxon>Methanosarcinales incertae sedis</taxon>
        <taxon>GOM Arc I cluster</taxon>
        <taxon>Candidatus Argoarchaeum</taxon>
    </lineage>
</organism>
<dbReference type="EMBL" id="CAJHIS010000002">
    <property type="protein sequence ID" value="CAD6491304.1"/>
    <property type="molecule type" value="Genomic_DNA"/>
</dbReference>
<evidence type="ECO:0000313" key="11">
    <source>
        <dbReference type="EMBL" id="CAD6491304.1"/>
    </source>
</evidence>
<dbReference type="Pfam" id="PF03465">
    <property type="entry name" value="eRF1_3"/>
    <property type="match status" value="1"/>
</dbReference>
<dbReference type="GO" id="GO:0005737">
    <property type="term" value="C:cytoplasm"/>
    <property type="evidence" value="ECO:0007669"/>
    <property type="project" value="UniProtKB-SubCell"/>
</dbReference>
<dbReference type="Gene3D" id="3.30.420.60">
    <property type="entry name" value="eRF1 domain 2"/>
    <property type="match status" value="1"/>
</dbReference>
<gene>
    <name evidence="9 11" type="primary">prf1</name>
    <name evidence="11" type="ORF">EMLJLAPB_00115</name>
</gene>
<dbReference type="GO" id="GO:0016149">
    <property type="term" value="F:translation release factor activity, codon specific"/>
    <property type="evidence" value="ECO:0007669"/>
    <property type="project" value="UniProtKB-UniRule"/>
</dbReference>
<feature type="domain" description="eRF1/Pelota-like N-terminal" evidence="10">
    <location>
        <begin position="1"/>
        <end position="134"/>
    </location>
</feature>
<dbReference type="AlphaFoldDB" id="A0A811T2H2"/>
<comment type="similarity">
    <text evidence="3 9">Belongs to the eukaryotic release factor 1 family.</text>
</comment>
<evidence type="ECO:0000256" key="2">
    <source>
        <dbReference type="ARBA" id="ARBA00004496"/>
    </source>
</evidence>
<dbReference type="FunFam" id="3.30.1330.30:FF:000032">
    <property type="entry name" value="Eukaryotic peptide chain release factor subunit 1"/>
    <property type="match status" value="1"/>
</dbReference>
<dbReference type="FunFam" id="3.30.420.60:FF:000003">
    <property type="entry name" value="Peptide chain release factor subunit 1"/>
    <property type="match status" value="1"/>
</dbReference>
<dbReference type="InterPro" id="IPR029064">
    <property type="entry name" value="Ribosomal_eL30-like_sf"/>
</dbReference>
<dbReference type="InterPro" id="IPR004403">
    <property type="entry name" value="Peptide_chain-rel_eRF1/aRF1"/>
</dbReference>
<accession>A0A811T2H2</accession>
<dbReference type="NCBIfam" id="TIGR03676">
    <property type="entry name" value="aRF1_eRF1"/>
    <property type="match status" value="1"/>
</dbReference>
<comment type="subunit">
    <text evidence="4 9">Heterodimer of two subunits, one of which binds GTP.</text>
</comment>
<dbReference type="Proteomes" id="UP000634805">
    <property type="component" value="Unassembled WGS sequence"/>
</dbReference>
<dbReference type="Pfam" id="PF03463">
    <property type="entry name" value="eRF1_1"/>
    <property type="match status" value="1"/>
</dbReference>
<evidence type="ECO:0000259" key="10">
    <source>
        <dbReference type="SMART" id="SM01194"/>
    </source>
</evidence>
<dbReference type="HAMAP" id="MF_00424">
    <property type="entry name" value="Rel_fact_arch_1"/>
    <property type="match status" value="1"/>
</dbReference>
<dbReference type="InterPro" id="IPR005140">
    <property type="entry name" value="eRF1_Pelota-like_N"/>
</dbReference>
<evidence type="ECO:0000256" key="6">
    <source>
        <dbReference type="ARBA" id="ARBA00022490"/>
    </source>
</evidence>
<dbReference type="InterPro" id="IPR024049">
    <property type="entry name" value="eRF1_1_sf"/>
</dbReference>